<evidence type="ECO:0000256" key="7">
    <source>
        <dbReference type="SAM" id="Phobius"/>
    </source>
</evidence>
<protein>
    <submittedName>
        <fullName evidence="8">Cytochrome c oxidase assembly protein</fullName>
    </submittedName>
</protein>
<comment type="subcellular location">
    <subcellularLocation>
        <location evidence="1">Cell membrane</location>
        <topology evidence="1">Multi-pass membrane protein</topology>
    </subcellularLocation>
</comment>
<feature type="transmembrane region" description="Helical" evidence="7">
    <location>
        <begin position="20"/>
        <end position="40"/>
    </location>
</feature>
<dbReference type="AlphaFoldDB" id="A0A6L9S9G7"/>
<feature type="transmembrane region" description="Helical" evidence="7">
    <location>
        <begin position="173"/>
        <end position="197"/>
    </location>
</feature>
<keyword evidence="5 7" id="KW-0472">Membrane</keyword>
<evidence type="ECO:0000256" key="6">
    <source>
        <dbReference type="SAM" id="MobiDB-lite"/>
    </source>
</evidence>
<evidence type="ECO:0000256" key="3">
    <source>
        <dbReference type="ARBA" id="ARBA00022692"/>
    </source>
</evidence>
<comment type="caution">
    <text evidence="8">The sequence shown here is derived from an EMBL/GenBank/DDBJ whole genome shotgun (WGS) entry which is preliminary data.</text>
</comment>
<keyword evidence="4 7" id="KW-1133">Transmembrane helix</keyword>
<dbReference type="RefSeq" id="WP_163740207.1">
    <property type="nucleotide sequence ID" value="NZ_JAAGOA010000012.1"/>
</dbReference>
<feature type="transmembrane region" description="Helical" evidence="7">
    <location>
        <begin position="242"/>
        <end position="268"/>
    </location>
</feature>
<dbReference type="GO" id="GO:0005886">
    <property type="term" value="C:plasma membrane"/>
    <property type="evidence" value="ECO:0007669"/>
    <property type="project" value="UniProtKB-SubCell"/>
</dbReference>
<organism evidence="8 9">
    <name type="scientific">Phytoactinopolyspora halotolerans</name>
    <dbReference type="NCBI Taxonomy" id="1981512"/>
    <lineage>
        <taxon>Bacteria</taxon>
        <taxon>Bacillati</taxon>
        <taxon>Actinomycetota</taxon>
        <taxon>Actinomycetes</taxon>
        <taxon>Jiangellales</taxon>
        <taxon>Jiangellaceae</taxon>
        <taxon>Phytoactinopolyspora</taxon>
    </lineage>
</organism>
<feature type="transmembrane region" description="Helical" evidence="7">
    <location>
        <begin position="209"/>
        <end position="230"/>
    </location>
</feature>
<reference evidence="8 9" key="1">
    <citation type="submission" date="2020-02" db="EMBL/GenBank/DDBJ databases">
        <authorList>
            <person name="Li X.-J."/>
            <person name="Han X.-M."/>
        </authorList>
    </citation>
    <scope>NUCLEOTIDE SEQUENCE [LARGE SCALE GENOMIC DNA]</scope>
    <source>
        <strain evidence="8 9">CCTCC AB 2017055</strain>
    </source>
</reference>
<feature type="transmembrane region" description="Helical" evidence="7">
    <location>
        <begin position="288"/>
        <end position="313"/>
    </location>
</feature>
<dbReference type="InterPro" id="IPR019108">
    <property type="entry name" value="Caa3_assmbl_CtaG-rel"/>
</dbReference>
<proteinExistence type="predicted"/>
<keyword evidence="2" id="KW-1003">Cell membrane</keyword>
<evidence type="ECO:0000256" key="1">
    <source>
        <dbReference type="ARBA" id="ARBA00004651"/>
    </source>
</evidence>
<accession>A0A6L9S9G7</accession>
<name>A0A6L9S9G7_9ACTN</name>
<dbReference type="Pfam" id="PF09678">
    <property type="entry name" value="Caa3_CtaG"/>
    <property type="match status" value="1"/>
</dbReference>
<evidence type="ECO:0000256" key="5">
    <source>
        <dbReference type="ARBA" id="ARBA00023136"/>
    </source>
</evidence>
<dbReference type="EMBL" id="JAAGOA010000012">
    <property type="protein sequence ID" value="NEE02025.1"/>
    <property type="molecule type" value="Genomic_DNA"/>
</dbReference>
<keyword evidence="9" id="KW-1185">Reference proteome</keyword>
<feature type="region of interest" description="Disordered" evidence="6">
    <location>
        <begin position="46"/>
        <end position="73"/>
    </location>
</feature>
<dbReference type="Proteomes" id="UP000475214">
    <property type="component" value="Unassembled WGS sequence"/>
</dbReference>
<sequence length="335" mass="35720">MHMTVLAHATTEQPAWWNTAATAGGLGAFVAAYAGGLRVLGRRGRSEKLVPEHASEQAPGQAPNQVSDPAPDQAAEHASALWRGVERHGHLRVLAFAAALAALAVALLSPLETAAETYFSAHMVQHMLLIAVAAPLLAVGAPGLPLLLSLPPRLRRAVGGRLVRWRRRPPGRAFAHALAHPVTAWFLHIGVLWAWHMPAAYDATLHSEAVHVIEHLSFVLTSWLLWWHVATPGRARMRGPVAAMYLFTVLLPSAALGAVLTLAPAPLYAEQAARTEHAGADALADQQLAGLVMWVPADVLYLLAIVGLVFAWVSGHRTATPLTATPPEVIHDASP</sequence>
<evidence type="ECO:0000313" key="9">
    <source>
        <dbReference type="Proteomes" id="UP000475214"/>
    </source>
</evidence>
<keyword evidence="3 7" id="KW-0812">Transmembrane</keyword>
<feature type="compositionally biased region" description="Basic and acidic residues" evidence="6">
    <location>
        <begin position="46"/>
        <end position="55"/>
    </location>
</feature>
<evidence type="ECO:0000256" key="2">
    <source>
        <dbReference type="ARBA" id="ARBA00022475"/>
    </source>
</evidence>
<feature type="transmembrane region" description="Helical" evidence="7">
    <location>
        <begin position="128"/>
        <end position="152"/>
    </location>
</feature>
<gene>
    <name evidence="8" type="ORF">G1H10_17765</name>
</gene>
<feature type="transmembrane region" description="Helical" evidence="7">
    <location>
        <begin position="91"/>
        <end position="108"/>
    </location>
</feature>
<evidence type="ECO:0000256" key="4">
    <source>
        <dbReference type="ARBA" id="ARBA00022989"/>
    </source>
</evidence>
<evidence type="ECO:0000313" key="8">
    <source>
        <dbReference type="EMBL" id="NEE02025.1"/>
    </source>
</evidence>